<feature type="binding site" evidence="6">
    <location>
        <position position="90"/>
    </location>
    <ligand>
        <name>S-adenosyl-L-methionine</name>
        <dbReference type="ChEBI" id="CHEBI:59789"/>
    </ligand>
</feature>
<dbReference type="Proteomes" id="UP000027604">
    <property type="component" value="Chromosome I"/>
</dbReference>
<dbReference type="InterPro" id="IPR022641">
    <property type="entry name" value="CheR_N"/>
</dbReference>
<evidence type="ECO:0000259" key="7">
    <source>
        <dbReference type="PROSITE" id="PS50123"/>
    </source>
</evidence>
<keyword evidence="9" id="KW-1185">Reference proteome</keyword>
<feature type="binding site" evidence="6">
    <location>
        <position position="121"/>
    </location>
    <ligand>
        <name>S-adenosyl-L-methionine</name>
        <dbReference type="ChEBI" id="CHEBI:59789"/>
    </ligand>
</feature>
<keyword evidence="4 5" id="KW-0949">S-adenosyl-L-methionine</keyword>
<evidence type="ECO:0000256" key="3">
    <source>
        <dbReference type="ARBA" id="ARBA00022679"/>
    </source>
</evidence>
<dbReference type="Pfam" id="PF01739">
    <property type="entry name" value="CheR"/>
    <property type="match status" value="1"/>
</dbReference>
<dbReference type="PIRSF" id="PIRSF000410">
    <property type="entry name" value="CheR"/>
    <property type="match status" value="1"/>
</dbReference>
<dbReference type="PANTHER" id="PTHR24422">
    <property type="entry name" value="CHEMOTAXIS PROTEIN METHYLTRANSFERASE"/>
    <property type="match status" value="1"/>
</dbReference>
<protein>
    <recommendedName>
        <fullName evidence="5">Chemotaxis protein methyltransferase</fullName>
        <ecNumber evidence="5">2.1.1.80</ecNumber>
    </recommendedName>
</protein>
<accession>W0V3I2</accession>
<dbReference type="EMBL" id="HG322949">
    <property type="protein sequence ID" value="CDG82160.1"/>
    <property type="molecule type" value="Genomic_DNA"/>
</dbReference>
<comment type="catalytic activity">
    <reaction evidence="1 5">
        <text>L-glutamyl-[protein] + S-adenosyl-L-methionine = [protein]-L-glutamate 5-O-methyl ester + S-adenosyl-L-homocysteine</text>
        <dbReference type="Rhea" id="RHEA:24452"/>
        <dbReference type="Rhea" id="RHEA-COMP:10208"/>
        <dbReference type="Rhea" id="RHEA-COMP:10311"/>
        <dbReference type="ChEBI" id="CHEBI:29973"/>
        <dbReference type="ChEBI" id="CHEBI:57856"/>
        <dbReference type="ChEBI" id="CHEBI:59789"/>
        <dbReference type="ChEBI" id="CHEBI:82795"/>
        <dbReference type="EC" id="2.1.1.80"/>
    </reaction>
</comment>
<keyword evidence="2 5" id="KW-0489">Methyltransferase</keyword>
<proteinExistence type="predicted"/>
<feature type="binding site" evidence="6">
    <location>
        <position position="84"/>
    </location>
    <ligand>
        <name>S-adenosyl-L-methionine</name>
        <dbReference type="ChEBI" id="CHEBI:59789"/>
    </ligand>
</feature>
<comment type="function">
    <text evidence="5">Methylation of the membrane-bound methyl-accepting chemotaxis proteins (MCP) to form gamma-glutamyl methyl ester residues in MCP.</text>
</comment>
<dbReference type="Gene3D" id="1.10.155.10">
    <property type="entry name" value="Chemotaxis receptor methyltransferase CheR, N-terminal domain"/>
    <property type="match status" value="1"/>
</dbReference>
<feature type="binding site" evidence="6">
    <location>
        <begin position="204"/>
        <end position="205"/>
    </location>
    <ligand>
        <name>S-adenosyl-L-methionine</name>
        <dbReference type="ChEBI" id="CHEBI:59789"/>
    </ligand>
</feature>
<dbReference type="InterPro" id="IPR050903">
    <property type="entry name" value="Bact_Chemotaxis_MeTrfase"/>
</dbReference>
<gene>
    <name evidence="8" type="ORF">GJA_1509</name>
</gene>
<evidence type="ECO:0000256" key="6">
    <source>
        <dbReference type="PIRSR" id="PIRSR000410-1"/>
    </source>
</evidence>
<dbReference type="PATRIC" id="fig|1349767.4.peg.3205"/>
<keyword evidence="3 5" id="KW-0808">Transferase</keyword>
<dbReference type="PRINTS" id="PR00996">
    <property type="entry name" value="CHERMTFRASE"/>
</dbReference>
<dbReference type="OrthoDB" id="9816309at2"/>
<evidence type="ECO:0000256" key="1">
    <source>
        <dbReference type="ARBA" id="ARBA00001541"/>
    </source>
</evidence>
<dbReference type="InterPro" id="IPR029063">
    <property type="entry name" value="SAM-dependent_MTases_sf"/>
</dbReference>
<dbReference type="Gene3D" id="3.40.50.150">
    <property type="entry name" value="Vaccinia Virus protein VP39"/>
    <property type="match status" value="1"/>
</dbReference>
<evidence type="ECO:0000256" key="2">
    <source>
        <dbReference type="ARBA" id="ARBA00022603"/>
    </source>
</evidence>
<name>W0V3I2_9BURK</name>
<dbReference type="KEGG" id="jag:GJA_1509"/>
<feature type="binding site" evidence="6">
    <location>
        <position position="86"/>
    </location>
    <ligand>
        <name>S-adenosyl-L-methionine</name>
        <dbReference type="ChEBI" id="CHEBI:59789"/>
    </ligand>
</feature>
<evidence type="ECO:0000313" key="8">
    <source>
        <dbReference type="EMBL" id="CDG82160.1"/>
    </source>
</evidence>
<dbReference type="STRING" id="1349767.GJA_1509"/>
<dbReference type="AlphaFoldDB" id="W0V3I2"/>
<feature type="binding site" evidence="6">
    <location>
        <position position="146"/>
    </location>
    <ligand>
        <name>S-adenosyl-L-methionine</name>
        <dbReference type="ChEBI" id="CHEBI:59789"/>
    </ligand>
</feature>
<dbReference type="InterPro" id="IPR022642">
    <property type="entry name" value="CheR_C"/>
</dbReference>
<reference evidence="8 9" key="1">
    <citation type="journal article" date="2015" name="Genome Announc.">
        <title>Genome Sequence of Mushroom Soft-Rot Pathogen Janthinobacterium agaricidamnosum.</title>
        <authorList>
            <person name="Graupner K."/>
            <person name="Lackner G."/>
            <person name="Hertweck C."/>
        </authorList>
    </citation>
    <scope>NUCLEOTIDE SEQUENCE [LARGE SCALE GENOMIC DNA]</scope>
    <source>
        <strain evidence="9">NBRC 102515 / DSM 9628</strain>
    </source>
</reference>
<dbReference type="GO" id="GO:0008983">
    <property type="term" value="F:protein-glutamate O-methyltransferase activity"/>
    <property type="evidence" value="ECO:0007669"/>
    <property type="project" value="UniProtKB-EC"/>
</dbReference>
<dbReference type="PROSITE" id="PS50123">
    <property type="entry name" value="CHER"/>
    <property type="match status" value="1"/>
</dbReference>
<dbReference type="SUPFAM" id="SSF53335">
    <property type="entry name" value="S-adenosyl-L-methionine-dependent methyltransferases"/>
    <property type="match status" value="1"/>
</dbReference>
<dbReference type="Pfam" id="PF03705">
    <property type="entry name" value="CheR_N"/>
    <property type="match status" value="1"/>
</dbReference>
<dbReference type="eggNOG" id="COG1352">
    <property type="taxonomic scope" value="Bacteria"/>
</dbReference>
<dbReference type="InterPro" id="IPR036804">
    <property type="entry name" value="CheR_N_sf"/>
</dbReference>
<dbReference type="PANTHER" id="PTHR24422:SF19">
    <property type="entry name" value="CHEMOTAXIS PROTEIN METHYLTRANSFERASE"/>
    <property type="match status" value="1"/>
</dbReference>
<dbReference type="InterPro" id="IPR026024">
    <property type="entry name" value="Chemotaxis_MeTrfase_CheR"/>
</dbReference>
<dbReference type="GO" id="GO:0032259">
    <property type="term" value="P:methylation"/>
    <property type="evidence" value="ECO:0007669"/>
    <property type="project" value="UniProtKB-KW"/>
</dbReference>
<dbReference type="InterPro" id="IPR000780">
    <property type="entry name" value="CheR_MeTrfase"/>
</dbReference>
<dbReference type="RefSeq" id="WP_038490390.1">
    <property type="nucleotide sequence ID" value="NZ_BCTH01000010.1"/>
</dbReference>
<evidence type="ECO:0000313" key="9">
    <source>
        <dbReference type="Proteomes" id="UP000027604"/>
    </source>
</evidence>
<dbReference type="HOGENOM" id="CLU_025854_0_0_4"/>
<dbReference type="EC" id="2.1.1.80" evidence="5"/>
<dbReference type="SUPFAM" id="SSF47757">
    <property type="entry name" value="Chemotaxis receptor methyltransferase CheR, N-terminal domain"/>
    <property type="match status" value="1"/>
</dbReference>
<organism evidence="8 9">
    <name type="scientific">Janthinobacterium agaricidamnosum NBRC 102515 = DSM 9628</name>
    <dbReference type="NCBI Taxonomy" id="1349767"/>
    <lineage>
        <taxon>Bacteria</taxon>
        <taxon>Pseudomonadati</taxon>
        <taxon>Pseudomonadota</taxon>
        <taxon>Betaproteobacteria</taxon>
        <taxon>Burkholderiales</taxon>
        <taxon>Oxalobacteraceae</taxon>
        <taxon>Janthinobacterium</taxon>
    </lineage>
</organism>
<sequence>MSQNKTDTVKEFDFTSKDFERVRAMIYKRAGIALADSKHEMVYSRLARRLRATGIASFVNYLDGLEAGRLGEEWEAFTNALTTNLTSFFREAHHFPLLAEHVKKLSGPITIWCSASSTGEEPYSIAMTVCEAFNTLTPPVTIIATDIDTNVLATAANGVYALDRLDKMPADRVRRFFLRGRGEREGMVRVRPELRQMITFKPLNLLADSWPVSGQFDVIFCRNVMIYFDKATQRKILARFVPLMKPDALLFAGHSENFLYVSESLKLRGKTVYELDQQRGAAHKAPLQRGENR</sequence>
<evidence type="ECO:0000256" key="5">
    <source>
        <dbReference type="PIRNR" id="PIRNR000410"/>
    </source>
</evidence>
<dbReference type="SMART" id="SM00138">
    <property type="entry name" value="MeTrc"/>
    <property type="match status" value="1"/>
</dbReference>
<feature type="binding site" evidence="6">
    <location>
        <begin position="222"/>
        <end position="223"/>
    </location>
    <ligand>
        <name>S-adenosyl-L-methionine</name>
        <dbReference type="ChEBI" id="CHEBI:59789"/>
    </ligand>
</feature>
<feature type="domain" description="CheR-type methyltransferase" evidence="7">
    <location>
        <begin position="7"/>
        <end position="278"/>
    </location>
</feature>
<evidence type="ECO:0000256" key="4">
    <source>
        <dbReference type="ARBA" id="ARBA00022691"/>
    </source>
</evidence>